<gene>
    <name evidence="5" type="ORF">COT71_00135</name>
</gene>
<dbReference type="Gene3D" id="1.20.120.580">
    <property type="entry name" value="bsu32300-like"/>
    <property type="match status" value="1"/>
</dbReference>
<comment type="similarity">
    <text evidence="4">Belongs to the HepT RNase toxin family.</text>
</comment>
<proteinExistence type="inferred from homology"/>
<keyword evidence="1" id="KW-1277">Toxin-antitoxin system</keyword>
<dbReference type="GO" id="GO:0004540">
    <property type="term" value="F:RNA nuclease activity"/>
    <property type="evidence" value="ECO:0007669"/>
    <property type="project" value="InterPro"/>
</dbReference>
<dbReference type="PANTHER" id="PTHR33397">
    <property type="entry name" value="UPF0331 PROTEIN YUTE"/>
    <property type="match status" value="1"/>
</dbReference>
<dbReference type="PANTHER" id="PTHR33397:SF5">
    <property type="entry name" value="RNASE YUTE-RELATED"/>
    <property type="match status" value="1"/>
</dbReference>
<dbReference type="GO" id="GO:0110001">
    <property type="term" value="C:toxin-antitoxin complex"/>
    <property type="evidence" value="ECO:0007669"/>
    <property type="project" value="InterPro"/>
</dbReference>
<dbReference type="Proteomes" id="UP000230731">
    <property type="component" value="Unassembled WGS sequence"/>
</dbReference>
<keyword evidence="3" id="KW-0378">Hydrolase</keyword>
<dbReference type="EMBL" id="PEZP01000001">
    <property type="protein sequence ID" value="PIT98572.1"/>
    <property type="molecule type" value="Genomic_DNA"/>
</dbReference>
<evidence type="ECO:0000313" key="5">
    <source>
        <dbReference type="EMBL" id="PIT98572.1"/>
    </source>
</evidence>
<evidence type="ECO:0000256" key="3">
    <source>
        <dbReference type="ARBA" id="ARBA00022801"/>
    </source>
</evidence>
<dbReference type="AlphaFoldDB" id="A0A2M6X0H7"/>
<evidence type="ECO:0000313" key="6">
    <source>
        <dbReference type="Proteomes" id="UP000230731"/>
    </source>
</evidence>
<accession>A0A2M6X0H7</accession>
<reference evidence="6" key="1">
    <citation type="submission" date="2017-09" db="EMBL/GenBank/DDBJ databases">
        <title>Depth-based differentiation of microbial function through sediment-hosted aquifers and enrichment of novel symbionts in the deep terrestrial subsurface.</title>
        <authorList>
            <person name="Probst A.J."/>
            <person name="Ladd B."/>
            <person name="Jarett J.K."/>
            <person name="Geller-Mcgrath D.E."/>
            <person name="Sieber C.M.K."/>
            <person name="Emerson J.B."/>
            <person name="Anantharaman K."/>
            <person name="Thomas B.C."/>
            <person name="Malmstrom R."/>
            <person name="Stieglmeier M."/>
            <person name="Klingl A."/>
            <person name="Woyke T."/>
            <person name="Ryan C.M."/>
            <person name="Banfield J.F."/>
        </authorList>
    </citation>
    <scope>NUCLEOTIDE SEQUENCE [LARGE SCALE GENOMIC DNA]</scope>
</reference>
<dbReference type="Pfam" id="PF01934">
    <property type="entry name" value="HepT-like"/>
    <property type="match status" value="1"/>
</dbReference>
<evidence type="ECO:0000256" key="4">
    <source>
        <dbReference type="ARBA" id="ARBA00024207"/>
    </source>
</evidence>
<evidence type="ECO:0000256" key="1">
    <source>
        <dbReference type="ARBA" id="ARBA00022649"/>
    </source>
</evidence>
<keyword evidence="2" id="KW-0540">Nuclease</keyword>
<comment type="caution">
    <text evidence="5">The sequence shown here is derived from an EMBL/GenBank/DDBJ whole genome shotgun (WGS) entry which is preliminary data.</text>
</comment>
<sequence length="122" mass="14060">MAIVERYRKFSPREIEKDIDLRGAVERYLYLLAQATIDLGESLIAYKGYRKPATMCEVFQILHEEKIIDRALLESMVQMTGFRTIIAHDYADINYEVVHSILQQRLPDIEAFLAAARGIINA</sequence>
<dbReference type="GO" id="GO:0016787">
    <property type="term" value="F:hydrolase activity"/>
    <property type="evidence" value="ECO:0007669"/>
    <property type="project" value="UniProtKB-KW"/>
</dbReference>
<dbReference type="InterPro" id="IPR037038">
    <property type="entry name" value="HepT-like_sf"/>
</dbReference>
<dbReference type="NCBIfam" id="NF047751">
    <property type="entry name" value="HepT_toxin"/>
    <property type="match status" value="1"/>
</dbReference>
<organism evidence="5 6">
    <name type="scientific">Candidatus Andersenbacteria bacterium CG10_big_fil_rev_8_21_14_0_10_54_11</name>
    <dbReference type="NCBI Taxonomy" id="1974485"/>
    <lineage>
        <taxon>Bacteria</taxon>
        <taxon>Candidatus Anderseniibacteriota</taxon>
    </lineage>
</organism>
<protein>
    <submittedName>
        <fullName evidence="5">DUF86 domain-containing protein</fullName>
    </submittedName>
</protein>
<dbReference type="InterPro" id="IPR052379">
    <property type="entry name" value="Type_VII_TA_RNase"/>
</dbReference>
<evidence type="ECO:0000256" key="2">
    <source>
        <dbReference type="ARBA" id="ARBA00022722"/>
    </source>
</evidence>
<name>A0A2M6X0H7_9BACT</name>
<dbReference type="InterPro" id="IPR008201">
    <property type="entry name" value="HepT-like"/>
</dbReference>